<protein>
    <recommendedName>
        <fullName evidence="8">Fatty acid hydroxylase domain-containing protein</fullName>
    </recommendedName>
</protein>
<feature type="transmembrane region" description="Helical" evidence="7">
    <location>
        <begin position="324"/>
        <end position="346"/>
    </location>
</feature>
<evidence type="ECO:0000256" key="4">
    <source>
        <dbReference type="ARBA" id="ARBA00023002"/>
    </source>
</evidence>
<evidence type="ECO:0000259" key="8">
    <source>
        <dbReference type="Pfam" id="PF04116"/>
    </source>
</evidence>
<accession>A4BBL1</accession>
<feature type="domain" description="Fatty acid hydroxylase" evidence="8">
    <location>
        <begin position="78"/>
        <end position="211"/>
    </location>
</feature>
<dbReference type="GO" id="GO:0005506">
    <property type="term" value="F:iron ion binding"/>
    <property type="evidence" value="ECO:0007669"/>
    <property type="project" value="InterPro"/>
</dbReference>
<evidence type="ECO:0000256" key="2">
    <source>
        <dbReference type="ARBA" id="ARBA00022692"/>
    </source>
</evidence>
<dbReference type="PANTHER" id="PTHR21624:SF1">
    <property type="entry name" value="ALKYLGLYCEROL MONOOXYGENASE"/>
    <property type="match status" value="1"/>
</dbReference>
<dbReference type="STRING" id="314283.MED297_00955"/>
<feature type="transmembrane region" description="Helical" evidence="7">
    <location>
        <begin position="134"/>
        <end position="158"/>
    </location>
</feature>
<keyword evidence="3 7" id="KW-1133">Transmembrane helix</keyword>
<dbReference type="InterPro" id="IPR051689">
    <property type="entry name" value="Sterol_desaturase/TMEM195"/>
</dbReference>
<gene>
    <name evidence="9" type="ORF">MED297_00955</name>
</gene>
<dbReference type="GO" id="GO:0008610">
    <property type="term" value="P:lipid biosynthetic process"/>
    <property type="evidence" value="ECO:0007669"/>
    <property type="project" value="InterPro"/>
</dbReference>
<dbReference type="InterPro" id="IPR006694">
    <property type="entry name" value="Fatty_acid_hydroxylase"/>
</dbReference>
<sequence>MIILYAIPVFMLMIAVEAISDRLSKRGYYRFNDALGSLATGMLNRTMNFLTLYVNWAAYSALFGYFGYFELPVNAITWLAAFVIYDFFYYWSHRLAHTYSLFWNAHAVHHQSEEFNLTTALRQPFTGVVQGSLVYLPMTLMGFSPAMVAVVGSLNLIYQFWVHTRFVPKLGYLEAVFVTPSNHRVHHGMNDRYIDRNFGGVFILWDRLFGTFQDELETDPVVFGVRKPLNSFNPFYANVQIYAQMLRDIWVGKSVHLAWQVLTSRTGQRPEAIAQKAPIERLDLASFQPFNPTRARGSLLVVWSQLIFSLIYTVWFLLSIDQTGFVSALAHFLPLGLALFSMGMLLEGRTLGWWLEGVRLAYIGAALTVLPVNWPVAPASIYLAVSILLLLGALAMAMRRFRPVVSD</sequence>
<reference evidence="9 10" key="1">
    <citation type="submission" date="2006-02" db="EMBL/GenBank/DDBJ databases">
        <authorList>
            <person name="Pinhassi J."/>
            <person name="Pedros-Alio C."/>
            <person name="Ferriera S."/>
            <person name="Johnson J."/>
            <person name="Kravitz S."/>
            <person name="Halpern A."/>
            <person name="Remington K."/>
            <person name="Beeson K."/>
            <person name="Tran B."/>
            <person name="Rogers Y.-H."/>
            <person name="Friedman R."/>
            <person name="Venter J.C."/>
        </authorList>
    </citation>
    <scope>NUCLEOTIDE SEQUENCE [LARGE SCALE GENOMIC DNA]</scope>
    <source>
        <strain evidence="9 10">MED297</strain>
    </source>
</reference>
<name>A4BBL1_9GAMM</name>
<evidence type="ECO:0000256" key="5">
    <source>
        <dbReference type="ARBA" id="ARBA00023098"/>
    </source>
</evidence>
<dbReference type="Pfam" id="PF04116">
    <property type="entry name" value="FA_hydroxylase"/>
    <property type="match status" value="1"/>
</dbReference>
<evidence type="ECO:0000313" key="10">
    <source>
        <dbReference type="Proteomes" id="UP000005953"/>
    </source>
</evidence>
<dbReference type="GO" id="GO:0016020">
    <property type="term" value="C:membrane"/>
    <property type="evidence" value="ECO:0007669"/>
    <property type="project" value="GOC"/>
</dbReference>
<dbReference type="GO" id="GO:0006643">
    <property type="term" value="P:membrane lipid metabolic process"/>
    <property type="evidence" value="ECO:0007669"/>
    <property type="project" value="TreeGrafter"/>
</dbReference>
<organism evidence="9 10">
    <name type="scientific">Reinekea blandensis MED297</name>
    <dbReference type="NCBI Taxonomy" id="314283"/>
    <lineage>
        <taxon>Bacteria</taxon>
        <taxon>Pseudomonadati</taxon>
        <taxon>Pseudomonadota</taxon>
        <taxon>Gammaproteobacteria</taxon>
        <taxon>Oceanospirillales</taxon>
        <taxon>Saccharospirillaceae</taxon>
        <taxon>Reinekea</taxon>
    </lineage>
</organism>
<evidence type="ECO:0000256" key="7">
    <source>
        <dbReference type="SAM" id="Phobius"/>
    </source>
</evidence>
<dbReference type="EMBL" id="AAOE01000004">
    <property type="protein sequence ID" value="EAR10346.1"/>
    <property type="molecule type" value="Genomic_DNA"/>
</dbReference>
<feature type="transmembrane region" description="Helical" evidence="7">
    <location>
        <begin position="380"/>
        <end position="398"/>
    </location>
</feature>
<keyword evidence="2 7" id="KW-0812">Transmembrane</keyword>
<dbReference type="PANTHER" id="PTHR21624">
    <property type="entry name" value="STEROL DESATURASE-RELATED PROTEIN"/>
    <property type="match status" value="1"/>
</dbReference>
<keyword evidence="6 7" id="KW-0472">Membrane</keyword>
<keyword evidence="10" id="KW-1185">Reference proteome</keyword>
<feature type="transmembrane region" description="Helical" evidence="7">
    <location>
        <begin position="299"/>
        <end position="318"/>
    </location>
</feature>
<comment type="caution">
    <text evidence="9">The sequence shown here is derived from an EMBL/GenBank/DDBJ whole genome shotgun (WGS) entry which is preliminary data.</text>
</comment>
<keyword evidence="5" id="KW-0443">Lipid metabolism</keyword>
<feature type="transmembrane region" description="Helical" evidence="7">
    <location>
        <begin position="353"/>
        <end position="374"/>
    </location>
</feature>
<keyword evidence="4" id="KW-0560">Oxidoreductase</keyword>
<dbReference type="GO" id="GO:0012505">
    <property type="term" value="C:endomembrane system"/>
    <property type="evidence" value="ECO:0007669"/>
    <property type="project" value="UniProtKB-SubCell"/>
</dbReference>
<evidence type="ECO:0000313" key="9">
    <source>
        <dbReference type="EMBL" id="EAR10346.1"/>
    </source>
</evidence>
<evidence type="ECO:0000256" key="6">
    <source>
        <dbReference type="ARBA" id="ARBA00023136"/>
    </source>
</evidence>
<dbReference type="HOGENOM" id="CLU_033631_2_0_6"/>
<dbReference type="AlphaFoldDB" id="A4BBL1"/>
<evidence type="ECO:0000256" key="1">
    <source>
        <dbReference type="ARBA" id="ARBA00004127"/>
    </source>
</evidence>
<comment type="subcellular location">
    <subcellularLocation>
        <location evidence="1">Endomembrane system</location>
        <topology evidence="1">Multi-pass membrane protein</topology>
    </subcellularLocation>
</comment>
<evidence type="ECO:0000256" key="3">
    <source>
        <dbReference type="ARBA" id="ARBA00022989"/>
    </source>
</evidence>
<dbReference type="OrthoDB" id="9770329at2"/>
<dbReference type="GO" id="GO:0050479">
    <property type="term" value="F:glyceryl-ether monooxygenase activity"/>
    <property type="evidence" value="ECO:0007669"/>
    <property type="project" value="TreeGrafter"/>
</dbReference>
<dbReference type="RefSeq" id="WP_008046547.1">
    <property type="nucleotide sequence ID" value="NZ_CH724153.1"/>
</dbReference>
<dbReference type="Proteomes" id="UP000005953">
    <property type="component" value="Unassembled WGS sequence"/>
</dbReference>
<proteinExistence type="predicted"/>